<evidence type="ECO:0008006" key="5">
    <source>
        <dbReference type="Google" id="ProtNLM"/>
    </source>
</evidence>
<feature type="domain" description="BTB" evidence="1">
    <location>
        <begin position="534"/>
        <end position="607"/>
    </location>
</feature>
<protein>
    <recommendedName>
        <fullName evidence="5">BTB domain-containing protein</fullName>
    </recommendedName>
</protein>
<reference evidence="3 4" key="1">
    <citation type="submission" date="2017-11" db="EMBL/GenBank/DDBJ databases">
        <title>The genome of Rhizophagus clarus HR1 reveals common genetic basis of auxotrophy among arbuscular mycorrhizal fungi.</title>
        <authorList>
            <person name="Kobayashi Y."/>
        </authorList>
    </citation>
    <scope>NUCLEOTIDE SEQUENCE [LARGE SCALE GENOMIC DNA]</scope>
    <source>
        <strain evidence="3 4">HR1</strain>
    </source>
</reference>
<dbReference type="CDD" id="cd18186">
    <property type="entry name" value="BTB_POZ_ZBTB_KLHL-like"/>
    <property type="match status" value="2"/>
</dbReference>
<dbReference type="AlphaFoldDB" id="A0A2Z6QTZ7"/>
<dbReference type="PANTHER" id="PTHR24410">
    <property type="entry name" value="HL07962P-RELATED"/>
    <property type="match status" value="1"/>
</dbReference>
<dbReference type="EMBL" id="BEXD01001380">
    <property type="protein sequence ID" value="GBB93833.1"/>
    <property type="molecule type" value="Genomic_DNA"/>
</dbReference>
<dbReference type="PROSITE" id="PS51886">
    <property type="entry name" value="TLDC"/>
    <property type="match status" value="2"/>
</dbReference>
<dbReference type="InterPro" id="IPR051481">
    <property type="entry name" value="BTB-POZ/Galectin-3-binding"/>
</dbReference>
<dbReference type="SUPFAM" id="SSF54695">
    <property type="entry name" value="POZ domain"/>
    <property type="match status" value="2"/>
</dbReference>
<name>A0A2Z6QTZ7_9GLOM</name>
<dbReference type="InterPro" id="IPR000210">
    <property type="entry name" value="BTB/POZ_dom"/>
</dbReference>
<evidence type="ECO:0000259" key="1">
    <source>
        <dbReference type="PROSITE" id="PS50097"/>
    </source>
</evidence>
<dbReference type="PANTHER" id="PTHR24410:SF23">
    <property type="entry name" value="BTB DOMAIN-CONTAINING PROTEIN-RELATED"/>
    <property type="match status" value="1"/>
</dbReference>
<dbReference type="InterPro" id="IPR011333">
    <property type="entry name" value="SKP1/BTB/POZ_sf"/>
</dbReference>
<organism evidence="3 4">
    <name type="scientific">Rhizophagus clarus</name>
    <dbReference type="NCBI Taxonomy" id="94130"/>
    <lineage>
        <taxon>Eukaryota</taxon>
        <taxon>Fungi</taxon>
        <taxon>Fungi incertae sedis</taxon>
        <taxon>Mucoromycota</taxon>
        <taxon>Glomeromycotina</taxon>
        <taxon>Glomeromycetes</taxon>
        <taxon>Glomerales</taxon>
        <taxon>Glomeraceae</taxon>
        <taxon>Rhizophagus</taxon>
    </lineage>
</organism>
<feature type="domain" description="TLDc" evidence="2">
    <location>
        <begin position="804"/>
        <end position="988"/>
    </location>
</feature>
<dbReference type="InterPro" id="IPR006571">
    <property type="entry name" value="TLDc_dom"/>
</dbReference>
<evidence type="ECO:0000259" key="2">
    <source>
        <dbReference type="PROSITE" id="PS51886"/>
    </source>
</evidence>
<keyword evidence="4" id="KW-1185">Reference proteome</keyword>
<dbReference type="Pfam" id="PF07707">
    <property type="entry name" value="BACK"/>
    <property type="match status" value="1"/>
</dbReference>
<dbReference type="SMART" id="SM00225">
    <property type="entry name" value="BTB"/>
    <property type="match status" value="2"/>
</dbReference>
<sequence>MVDKNLSNSVSFTQDSYDVMIKVGQKTLKVEVNSKNNNNPFRNKEFLSKVLNQNYKEFHVHSSILLDIKSKYFYNALSDIINNNDLKRTEKNMIKIIVLELPDIDPTIFEVILEFLYNGNLDISNFTSQGIVSLLFASSFLDLGKLLSHLFTHHFNKIIHTLNTSFSAIDQFETIYSQKIEQRRYIINHLCLEYSSIIFNSNYYLSFHKNFIYDILLSDDLIMNELEIWTKLIKWGIFNSDISQKYSLLSTSNIVLSELIKDFSEKDFTKIGEKIKDLIPLIRFYQIKLEDYFKEIGYPFKSILPEGLNKCIFKYNMKKEIYLNNNNILPPRKYQKIDSAIIIGEQTALLAKWIKECNFGEHLKVEDYFDFKLLLRGSKNGFDIGTFHKRCDGIDNTIVIIKIKGSGEIIGGYNPFSWQSLFIIGLQSFPYENYNVPCSSSFLFSLNNTRLENGAKNILSKIKENRFSEAIYYNQISGPKFGKSDLYLVNSSQEKLVGHLSIDFTREYSGTRVLRGYLDSTRDFSNLLKNTNDYNVKIIVGKERNIKEFKAHSVILSSRSIYFQKALSAQWARSEDGIIIFHKPNISPLVFEVLLNYIYTGVLSIENINISFVDTFIASDELELIEICQRIEERLLKDESVWKFPNDFITICQYEHFTKLYNVAFALVCRNPNVIFGSKEFLKMEENYLIKLLKCDDLELEEIELWEYLIKWGIENTDSILDDDSTKWTPMDFAELEKTLHNCIPHIRFFQMSPNDFGVVRAQFKEILPDDLIDDIFQYYLNPKSKLKYQVLPLRESAYNFNSNIINAKDAAIIASWVDKKEETYYHFKDIPFNFELIYRASTEGFRNFHRNCDNRGPTVVVIKVRNSGEIIGGYNPLDWRSVKLEENSPLLSHNNEIYNDHKCEISSSFIFSLANRAIPTLSRVSSKKEAIIWCGDKGPCFGLQDLWIKNGSLPHIIVGKSKQHSYEKKIINRETFEIEEYEVFRIIDNRFYLSKFIYRIFEVIIRTIRSIDKRVSFQIRGGA</sequence>
<proteinExistence type="predicted"/>
<dbReference type="InterPro" id="IPR011705">
    <property type="entry name" value="BACK"/>
</dbReference>
<gene>
    <name evidence="3" type="ORF">RclHR1_02240005</name>
</gene>
<dbReference type="Gene3D" id="1.25.40.420">
    <property type="match status" value="1"/>
</dbReference>
<dbReference type="Proteomes" id="UP000247702">
    <property type="component" value="Unassembled WGS sequence"/>
</dbReference>
<evidence type="ECO:0000313" key="4">
    <source>
        <dbReference type="Proteomes" id="UP000247702"/>
    </source>
</evidence>
<feature type="domain" description="BTB" evidence="1">
    <location>
        <begin position="47"/>
        <end position="125"/>
    </location>
</feature>
<dbReference type="Pfam" id="PF07534">
    <property type="entry name" value="TLD"/>
    <property type="match status" value="2"/>
</dbReference>
<feature type="domain" description="TLDc" evidence="2">
    <location>
        <begin position="340"/>
        <end position="506"/>
    </location>
</feature>
<evidence type="ECO:0000313" key="3">
    <source>
        <dbReference type="EMBL" id="GBB93833.1"/>
    </source>
</evidence>
<accession>A0A2Z6QTZ7</accession>
<dbReference type="PROSITE" id="PS50097">
    <property type="entry name" value="BTB"/>
    <property type="match status" value="2"/>
</dbReference>
<comment type="caution">
    <text evidence="3">The sequence shown here is derived from an EMBL/GenBank/DDBJ whole genome shotgun (WGS) entry which is preliminary data.</text>
</comment>
<dbReference type="Pfam" id="PF00651">
    <property type="entry name" value="BTB"/>
    <property type="match status" value="2"/>
</dbReference>
<dbReference type="Gene3D" id="3.30.710.10">
    <property type="entry name" value="Potassium Channel Kv1.1, Chain A"/>
    <property type="match status" value="2"/>
</dbReference>